<proteinExistence type="predicted"/>
<dbReference type="AlphaFoldDB" id="A0AAN4N2F0"/>
<dbReference type="CDD" id="cd01026">
    <property type="entry name" value="TOPRIM_OLD"/>
    <property type="match status" value="1"/>
</dbReference>
<dbReference type="InterPro" id="IPR041685">
    <property type="entry name" value="AAA_GajA/Old/RecF-like"/>
</dbReference>
<dbReference type="InterPro" id="IPR027417">
    <property type="entry name" value="P-loop_NTPase"/>
</dbReference>
<feature type="domain" description="Endonuclease GajA/Old nuclease/RecF-like AAA" evidence="1">
    <location>
        <begin position="1"/>
        <end position="339"/>
    </location>
</feature>
<dbReference type="Pfam" id="PF13175">
    <property type="entry name" value="AAA_15"/>
    <property type="match status" value="1"/>
</dbReference>
<dbReference type="Proteomes" id="UP000022433">
    <property type="component" value="Unassembled WGS sequence"/>
</dbReference>
<dbReference type="Pfam" id="PF20469">
    <property type="entry name" value="OLD-like_TOPRIM"/>
    <property type="match status" value="1"/>
</dbReference>
<dbReference type="GeneID" id="90528351"/>
<evidence type="ECO:0000259" key="2">
    <source>
        <dbReference type="Pfam" id="PF20469"/>
    </source>
</evidence>
<organism evidence="3 4">
    <name type="scientific">Bacteroides fragilis str. 1007-1-F #10</name>
    <dbReference type="NCBI Taxonomy" id="1339295"/>
    <lineage>
        <taxon>Bacteria</taxon>
        <taxon>Pseudomonadati</taxon>
        <taxon>Bacteroidota</taxon>
        <taxon>Bacteroidia</taxon>
        <taxon>Bacteroidales</taxon>
        <taxon>Bacteroidaceae</taxon>
        <taxon>Bacteroides</taxon>
    </lineage>
</organism>
<feature type="domain" description="OLD protein-like TOPRIM" evidence="2">
    <location>
        <begin position="390"/>
        <end position="459"/>
    </location>
</feature>
<evidence type="ECO:0000313" key="4">
    <source>
        <dbReference type="Proteomes" id="UP000022433"/>
    </source>
</evidence>
<protein>
    <submittedName>
        <fullName evidence="3">AAA ATPase domain protein</fullName>
    </submittedName>
</protein>
<dbReference type="RefSeq" id="WP_025277724.1">
    <property type="nucleotide sequence ID" value="NZ_JGEA01000028.1"/>
</dbReference>
<dbReference type="PANTHER" id="PTHR43581:SF4">
    <property type="entry name" value="ATP_GTP PHOSPHATASE"/>
    <property type="match status" value="1"/>
</dbReference>
<dbReference type="SUPFAM" id="SSF52540">
    <property type="entry name" value="P-loop containing nucleoside triphosphate hydrolases"/>
    <property type="match status" value="1"/>
</dbReference>
<dbReference type="InterPro" id="IPR051396">
    <property type="entry name" value="Bact_Antivir_Def_Nuclease"/>
</dbReference>
<evidence type="ECO:0000313" key="3">
    <source>
        <dbReference type="EMBL" id="EYA13930.1"/>
    </source>
</evidence>
<reference evidence="3 4" key="1">
    <citation type="submission" date="2014-02" db="EMBL/GenBank/DDBJ databases">
        <authorList>
            <person name="Sears C."/>
            <person name="Carroll K."/>
            <person name="Sack B.R."/>
            <person name="Qadri F."/>
            <person name="Myers L.L."/>
            <person name="Chung G.-T."/>
            <person name="Escheverria P."/>
            <person name="Fraser C.M."/>
            <person name="Sadzewicz L."/>
            <person name="Shefchek K.A."/>
            <person name="Tallon L."/>
            <person name="Das S.P."/>
            <person name="Daugherty S."/>
            <person name="Mongodin E.F."/>
        </authorList>
    </citation>
    <scope>NUCLEOTIDE SEQUENCE [LARGE SCALE GENOMIC DNA]</scope>
    <source>
        <strain evidence="3 4">1007-1-F #10</strain>
    </source>
</reference>
<comment type="caution">
    <text evidence="3">The sequence shown here is derived from an EMBL/GenBank/DDBJ whole genome shotgun (WGS) entry which is preliminary data.</text>
</comment>
<sequence length="608" mass="69051">MYLSELKLWNFRKFSKNDGTIEFDSPHLVVPFKKGINILIGENDSGKTAIIDAIKLVLRTHAIEWIRVEEKDFHEATDSMRIELVISDMSENEASIFTEWLSWDNKTSKPYLRLIYAANIINGQIIPGDVSAGPDANGKVLAFQAREYLKTVYLKALRDASIELTAKKSSRVSQILQGHNLFKEEPGQEHPFVTYVKSANRSINSWFNDELQALGKDGLPILGTSNKEQIKDKIDSFLHAFINSNINSSLTITEPKIRNILETISIVIEFAQNMGLGTMNRLYMATELLHLNKEWDGLKLCLIEELEAHLHPQAQMKVISALQCQKVQFIMSTHSPNIASKIKISDKENTNIILCYDSDVYPLNTDTTRLDEDDCIFLDHFLDVTKSNLFFAKGVIIVEGWAEELLIPVIANKLGYNLTNKEISIVNVGSTAYIRYANIFIRTDGKILNMPISIVTDLDVSPEKIKKEEVELDTIEYSEISHEVELEKSKKILDSLALPDESNVKILISPHWTLEWCLYLSSTLNECFKECVSKVHSKTEGFKKNKAGKYDEEKFKTTLIKKLKDRTLDKVAIAHELCQQICSLDTLAIPEDDSIYYLVEAIKHVSKV</sequence>
<dbReference type="InterPro" id="IPR034139">
    <property type="entry name" value="TOPRIM_OLD"/>
</dbReference>
<dbReference type="PANTHER" id="PTHR43581">
    <property type="entry name" value="ATP/GTP PHOSPHATASE"/>
    <property type="match status" value="1"/>
</dbReference>
<gene>
    <name evidence="3" type="ORF">M104_3121</name>
</gene>
<accession>A0AAN4N2F0</accession>
<evidence type="ECO:0000259" key="1">
    <source>
        <dbReference type="Pfam" id="PF13175"/>
    </source>
</evidence>
<dbReference type="Gene3D" id="3.40.50.300">
    <property type="entry name" value="P-loop containing nucleotide triphosphate hydrolases"/>
    <property type="match status" value="1"/>
</dbReference>
<dbReference type="EMBL" id="JGEA01000028">
    <property type="protein sequence ID" value="EYA13930.1"/>
    <property type="molecule type" value="Genomic_DNA"/>
</dbReference>
<name>A0AAN4N2F0_BACFG</name>